<comment type="cofactor">
    <cofactor evidence="1 11">
        <name>Mn(2+)</name>
        <dbReference type="ChEBI" id="CHEBI:29035"/>
    </cofactor>
</comment>
<accession>A0A7R9F685</accession>
<evidence type="ECO:0000313" key="13">
    <source>
        <dbReference type="EMBL" id="CAD7447754.1"/>
    </source>
</evidence>
<name>A0A7R9F685_9NEOP</name>
<evidence type="ECO:0000256" key="11">
    <source>
        <dbReference type="RuleBase" id="RU367085"/>
    </source>
</evidence>
<dbReference type="GO" id="GO:0004521">
    <property type="term" value="F:RNA endonuclease activity"/>
    <property type="evidence" value="ECO:0007669"/>
    <property type="project" value="UniProtKB-UniRule"/>
</dbReference>
<protein>
    <recommendedName>
        <fullName evidence="12">EndoU domain-containing protein</fullName>
    </recommendedName>
</protein>
<dbReference type="InterPro" id="IPR018998">
    <property type="entry name" value="EndoU_C"/>
</dbReference>
<feature type="domain" description="EndoU" evidence="12">
    <location>
        <begin position="1"/>
        <end position="321"/>
    </location>
</feature>
<dbReference type="GO" id="GO:0046872">
    <property type="term" value="F:metal ion binding"/>
    <property type="evidence" value="ECO:0007669"/>
    <property type="project" value="UniProtKB-UniRule"/>
</dbReference>
<evidence type="ECO:0000256" key="4">
    <source>
        <dbReference type="ARBA" id="ARBA00022722"/>
    </source>
</evidence>
<gene>
    <name evidence="13" type="ORF">TBIB3V08_LOCUS10061</name>
</gene>
<dbReference type="CDD" id="cd21159">
    <property type="entry name" value="XendoU"/>
    <property type="match status" value="1"/>
</dbReference>
<dbReference type="EMBL" id="OD569200">
    <property type="protein sequence ID" value="CAD7447754.1"/>
    <property type="molecule type" value="Genomic_DNA"/>
</dbReference>
<evidence type="ECO:0000256" key="9">
    <source>
        <dbReference type="ARBA" id="ARBA00023211"/>
    </source>
</evidence>
<evidence type="ECO:0000256" key="8">
    <source>
        <dbReference type="ARBA" id="ARBA00022884"/>
    </source>
</evidence>
<evidence type="ECO:0000256" key="2">
    <source>
        <dbReference type="ARBA" id="ARBA00010168"/>
    </source>
</evidence>
<proteinExistence type="inferred from homology"/>
<dbReference type="GO" id="GO:0003723">
    <property type="term" value="F:RNA binding"/>
    <property type="evidence" value="ECO:0007669"/>
    <property type="project" value="UniProtKB-UniRule"/>
</dbReference>
<keyword evidence="4 11" id="KW-0540">Nuclease</keyword>
<keyword evidence="8 11" id="KW-0694">RNA-binding</keyword>
<evidence type="ECO:0000256" key="3">
    <source>
        <dbReference type="ARBA" id="ARBA00011245"/>
    </source>
</evidence>
<dbReference type="PANTHER" id="PTHR12439">
    <property type="entry name" value="PLACENTAL PROTEIN 11-RELATED"/>
    <property type="match status" value="1"/>
</dbReference>
<dbReference type="AlphaFoldDB" id="A0A7R9F685"/>
<evidence type="ECO:0000256" key="10">
    <source>
        <dbReference type="ARBA" id="ARBA00023239"/>
    </source>
</evidence>
<keyword evidence="5 11" id="KW-0479">Metal-binding</keyword>
<dbReference type="InterPro" id="IPR037227">
    <property type="entry name" value="EndoU-like"/>
</dbReference>
<evidence type="ECO:0000256" key="5">
    <source>
        <dbReference type="ARBA" id="ARBA00022723"/>
    </source>
</evidence>
<evidence type="ECO:0000256" key="1">
    <source>
        <dbReference type="ARBA" id="ARBA00001936"/>
    </source>
</evidence>
<dbReference type="Pfam" id="PF09412">
    <property type="entry name" value="XendoU"/>
    <property type="match status" value="2"/>
</dbReference>
<comment type="subunit">
    <text evidence="3 11">Monomer.</text>
</comment>
<evidence type="ECO:0000256" key="7">
    <source>
        <dbReference type="ARBA" id="ARBA00022801"/>
    </source>
</evidence>
<dbReference type="SUPFAM" id="SSF142877">
    <property type="entry name" value="EndoU-like"/>
    <property type="match status" value="2"/>
</dbReference>
<dbReference type="InterPro" id="IPR039787">
    <property type="entry name" value="ENDOU"/>
</dbReference>
<keyword evidence="9 11" id="KW-0464">Manganese</keyword>
<reference evidence="13" key="1">
    <citation type="submission" date="2020-11" db="EMBL/GenBank/DDBJ databases">
        <authorList>
            <person name="Tran Van P."/>
        </authorList>
    </citation>
    <scope>NUCLEOTIDE SEQUENCE</scope>
</reference>
<dbReference type="GO" id="GO:0016787">
    <property type="term" value="F:hydrolase activity"/>
    <property type="evidence" value="ECO:0007669"/>
    <property type="project" value="UniProtKB-KW"/>
</dbReference>
<evidence type="ECO:0000259" key="12">
    <source>
        <dbReference type="PROSITE" id="PS51959"/>
    </source>
</evidence>
<organism evidence="13">
    <name type="scientific">Timema bartmani</name>
    <dbReference type="NCBI Taxonomy" id="61472"/>
    <lineage>
        <taxon>Eukaryota</taxon>
        <taxon>Metazoa</taxon>
        <taxon>Ecdysozoa</taxon>
        <taxon>Arthropoda</taxon>
        <taxon>Hexapoda</taxon>
        <taxon>Insecta</taxon>
        <taxon>Pterygota</taxon>
        <taxon>Neoptera</taxon>
        <taxon>Polyneoptera</taxon>
        <taxon>Phasmatodea</taxon>
        <taxon>Timematodea</taxon>
        <taxon>Timematoidea</taxon>
        <taxon>Timematidae</taxon>
        <taxon>Timema</taxon>
    </lineage>
</organism>
<keyword evidence="6 11" id="KW-0255">Endonuclease</keyword>
<comment type="similarity">
    <text evidence="2 11">Belongs to the ENDOU family.</text>
</comment>
<keyword evidence="7 11" id="KW-0378">Hydrolase</keyword>
<keyword evidence="10" id="KW-0456">Lyase</keyword>
<evidence type="ECO:0000256" key="6">
    <source>
        <dbReference type="ARBA" id="ARBA00022759"/>
    </source>
</evidence>
<dbReference type="PROSITE" id="PS51959">
    <property type="entry name" value="ENDOU"/>
    <property type="match status" value="1"/>
</dbReference>
<dbReference type="PANTHER" id="PTHR12439:SF42">
    <property type="entry name" value="ENDORIBONUCLEASE-RELATED"/>
    <property type="match status" value="1"/>
</dbReference>
<dbReference type="GO" id="GO:0016829">
    <property type="term" value="F:lyase activity"/>
    <property type="evidence" value="ECO:0007669"/>
    <property type="project" value="UniProtKB-KW"/>
</dbReference>
<sequence length="321" mass="35914">MEKVHKLVNPFEPDMSRKFTEIELNKCFMYQEDKLEVLRCPAKTKRDTKGAAYKTISYLLDSSSSKLIISQSLYVPGLVASGQKAFRNLLHELWFTLYSRGNRKVGSSAFEHVFLGELKRGEVSGMHNWIYFSHEESLKHANYMGWIKKLDFGTVSNTTTTCVKVPNTTTTCVKVPNTTTTCVKVPNTTTTCVKVPNTTTTCAKVPNITITCVKVPNTTTTCAKVSNTTTTCAKVSNTTTTYAKKGSILKLQHKWEGVIKPVGSMFVGTSPELEMALYTVCFLTRPNERCRLSMANKVFHIKTFTFNYRGKSLIGSAFPEI</sequence>